<proteinExistence type="predicted"/>
<dbReference type="InterPro" id="IPR036397">
    <property type="entry name" value="RNaseH_sf"/>
</dbReference>
<reference evidence="2 3" key="1">
    <citation type="submission" date="2016-11" db="EMBL/GenBank/DDBJ databases">
        <authorList>
            <person name="Jaros S."/>
            <person name="Januszkiewicz K."/>
            <person name="Wedrychowicz H."/>
        </authorList>
    </citation>
    <scope>NUCLEOTIDE SEQUENCE [LARGE SCALE GENOMIC DNA]</scope>
    <source>
        <strain evidence="2 3">DSM 17477</strain>
    </source>
</reference>
<evidence type="ECO:0000313" key="3">
    <source>
        <dbReference type="Proteomes" id="UP000184052"/>
    </source>
</evidence>
<dbReference type="PANTHER" id="PTHR38462">
    <property type="entry name" value="EXONUCLEASE-LIKE PROTEIN"/>
    <property type="match status" value="1"/>
</dbReference>
<gene>
    <name evidence="2" type="ORF">SAMN02745751_01054</name>
</gene>
<keyword evidence="3" id="KW-1185">Reference proteome</keyword>
<dbReference type="Pfam" id="PF13482">
    <property type="entry name" value="RNase_H_2"/>
    <property type="match status" value="1"/>
</dbReference>
<dbReference type="InterPro" id="IPR038720">
    <property type="entry name" value="YprB_RNase_H-like_dom"/>
</dbReference>
<evidence type="ECO:0000313" key="2">
    <source>
        <dbReference type="EMBL" id="SHI77091.1"/>
    </source>
</evidence>
<dbReference type="AlphaFoldDB" id="A0A1M6DV37"/>
<dbReference type="PANTHER" id="PTHR38462:SF1">
    <property type="entry name" value="YPRB RIBONUCLEASE H-LIKE DOMAIN-CONTAINING PROTEIN"/>
    <property type="match status" value="1"/>
</dbReference>
<accession>A0A1M6DV37</accession>
<dbReference type="GO" id="GO:0003676">
    <property type="term" value="F:nucleic acid binding"/>
    <property type="evidence" value="ECO:0007669"/>
    <property type="project" value="InterPro"/>
</dbReference>
<evidence type="ECO:0000259" key="1">
    <source>
        <dbReference type="Pfam" id="PF13482"/>
    </source>
</evidence>
<organism evidence="2 3">
    <name type="scientific">Dethiosulfatibacter aminovorans DSM 17477</name>
    <dbReference type="NCBI Taxonomy" id="1121476"/>
    <lineage>
        <taxon>Bacteria</taxon>
        <taxon>Bacillati</taxon>
        <taxon>Bacillota</taxon>
        <taxon>Tissierellia</taxon>
        <taxon>Dethiosulfatibacter</taxon>
    </lineage>
</organism>
<dbReference type="EMBL" id="FQZL01000006">
    <property type="protein sequence ID" value="SHI77091.1"/>
    <property type="molecule type" value="Genomic_DNA"/>
</dbReference>
<dbReference type="SUPFAM" id="SSF53098">
    <property type="entry name" value="Ribonuclease H-like"/>
    <property type="match status" value="1"/>
</dbReference>
<dbReference type="Gene3D" id="3.30.420.10">
    <property type="entry name" value="Ribonuclease H-like superfamily/Ribonuclease H"/>
    <property type="match status" value="1"/>
</dbReference>
<feature type="domain" description="YprB ribonuclease H-like" evidence="1">
    <location>
        <begin position="26"/>
        <end position="194"/>
    </location>
</feature>
<dbReference type="InterPro" id="IPR012337">
    <property type="entry name" value="RNaseH-like_sf"/>
</dbReference>
<dbReference type="STRING" id="1121476.SAMN02745751_01054"/>
<dbReference type="RefSeq" id="WP_073048193.1">
    <property type="nucleotide sequence ID" value="NZ_FQZL01000006.1"/>
</dbReference>
<protein>
    <recommendedName>
        <fullName evidence="1">YprB ribonuclease H-like domain-containing protein</fullName>
    </recommendedName>
</protein>
<dbReference type="Proteomes" id="UP000184052">
    <property type="component" value="Unassembled WGS sequence"/>
</dbReference>
<sequence length="316" mass="37298">MITREKTIDNRIYNSLIPEAIADDCVFFDIETTGLSKLTSEIFIAGFLYKSGDNYILKQMFSTSSNSEKYLTNEISNILKTKKYIITYNGNSFDIPFYVHRCKINKTDPQLDKKIMLDLYQILSRYKDCLNYVNYKLKTVEERLGILRQDELSGKDLVKLNTSYRMNPKDEYLEIMMLHNFEDIYNLPFIMELVNDFKGKNCLEIERPEFNYLFFDKLFDKKNQLKIRIRTLPHNDIDINVNSFCYKYYWNRNKGLLELEILTSDGIANGKSIKYVNLKDLGFIKTDKYLVMSNEGSPLVENILMLMRLILDRNVV</sequence>
<name>A0A1M6DV37_9FIRM</name>